<proteinExistence type="predicted"/>
<feature type="region of interest" description="Disordered" evidence="1">
    <location>
        <begin position="1"/>
        <end position="26"/>
    </location>
</feature>
<accession>A0A9P4K4Q3</accession>
<protein>
    <submittedName>
        <fullName evidence="2">Uncharacterized protein</fullName>
    </submittedName>
</protein>
<dbReference type="EMBL" id="ML986634">
    <property type="protein sequence ID" value="KAF2262869.1"/>
    <property type="molecule type" value="Genomic_DNA"/>
</dbReference>
<evidence type="ECO:0000313" key="3">
    <source>
        <dbReference type="Proteomes" id="UP000800093"/>
    </source>
</evidence>
<dbReference type="AlphaFoldDB" id="A0A9P4K4Q3"/>
<comment type="caution">
    <text evidence="2">The sequence shown here is derived from an EMBL/GenBank/DDBJ whole genome shotgun (WGS) entry which is preliminary data.</text>
</comment>
<feature type="region of interest" description="Disordered" evidence="1">
    <location>
        <begin position="54"/>
        <end position="73"/>
    </location>
</feature>
<reference evidence="3" key="1">
    <citation type="journal article" date="2020" name="Stud. Mycol.">
        <title>101 Dothideomycetes genomes: A test case for predicting lifestyles and emergence of pathogens.</title>
        <authorList>
            <person name="Haridas S."/>
            <person name="Albert R."/>
            <person name="Binder M."/>
            <person name="Bloem J."/>
            <person name="LaButti K."/>
            <person name="Salamov A."/>
            <person name="Andreopoulos B."/>
            <person name="Baker S."/>
            <person name="Barry K."/>
            <person name="Bills G."/>
            <person name="Bluhm B."/>
            <person name="Cannon C."/>
            <person name="Castanera R."/>
            <person name="Culley D."/>
            <person name="Daum C."/>
            <person name="Ezra D."/>
            <person name="Gonzalez J."/>
            <person name="Henrissat B."/>
            <person name="Kuo A."/>
            <person name="Liang C."/>
            <person name="Lipzen A."/>
            <person name="Lutzoni F."/>
            <person name="Magnuson J."/>
            <person name="Mondo S."/>
            <person name="Nolan M."/>
            <person name="Ohm R."/>
            <person name="Pangilinan J."/>
            <person name="Park H.-J."/>
            <person name="Ramirez L."/>
            <person name="Alfaro M."/>
            <person name="Sun H."/>
            <person name="Tritt A."/>
            <person name="Yoshinaga Y."/>
            <person name="Zwiers L.-H."/>
            <person name="Turgeon B."/>
            <person name="Goodwin S."/>
            <person name="Spatafora J."/>
            <person name="Crous P."/>
            <person name="Grigoriev I."/>
        </authorList>
    </citation>
    <scope>NUCLEOTIDE SEQUENCE [LARGE SCALE GENOMIC DNA]</scope>
    <source>
        <strain evidence="3">CBS 304.66</strain>
    </source>
</reference>
<evidence type="ECO:0000256" key="1">
    <source>
        <dbReference type="SAM" id="MobiDB-lite"/>
    </source>
</evidence>
<sequence length="258" mass="26179">MQAEGYAARTQRAAGRGGGEALGSERVPRKKANFGPAAALTWGTHAHYLHSIRDASSPPRDLQTSKAGAESLRPGARGLESGACLCELQRASASCSGSADSSVYVADPVTASSVLSRGSNASSRFESASSCFQASRPRLSGARAGAGALSCLNNPSGVSNSSMDVRLANVGSAVDAAQQTSTHQPAPAAAAIARPATGPRCSVSTDAGALFFAARARILPLLLRKGRHASHPSSKALLLLLVLSVPCTCCIGCPHSEG</sequence>
<keyword evidence="3" id="KW-1185">Reference proteome</keyword>
<feature type="compositionally biased region" description="Low complexity" evidence="1">
    <location>
        <begin position="1"/>
        <end position="14"/>
    </location>
</feature>
<dbReference type="Proteomes" id="UP000800093">
    <property type="component" value="Unassembled WGS sequence"/>
</dbReference>
<name>A0A9P4K4Q3_9PLEO</name>
<gene>
    <name evidence="2" type="ORF">CC78DRAFT_618100</name>
</gene>
<organism evidence="2 3">
    <name type="scientific">Lojkania enalia</name>
    <dbReference type="NCBI Taxonomy" id="147567"/>
    <lineage>
        <taxon>Eukaryota</taxon>
        <taxon>Fungi</taxon>
        <taxon>Dikarya</taxon>
        <taxon>Ascomycota</taxon>
        <taxon>Pezizomycotina</taxon>
        <taxon>Dothideomycetes</taxon>
        <taxon>Pleosporomycetidae</taxon>
        <taxon>Pleosporales</taxon>
        <taxon>Pleosporales incertae sedis</taxon>
        <taxon>Lojkania</taxon>
    </lineage>
</organism>
<evidence type="ECO:0000313" key="2">
    <source>
        <dbReference type="EMBL" id="KAF2262869.1"/>
    </source>
</evidence>